<feature type="coiled-coil region" evidence="1">
    <location>
        <begin position="164"/>
        <end position="191"/>
    </location>
</feature>
<gene>
    <name evidence="3" type="ORF">OFUS_LOCUS22302</name>
</gene>
<evidence type="ECO:0000256" key="2">
    <source>
        <dbReference type="SAM" id="MobiDB-lite"/>
    </source>
</evidence>
<accession>A0A8S4PZC2</accession>
<dbReference type="EMBL" id="CAIIXF020000010">
    <property type="protein sequence ID" value="CAH1798124.1"/>
    <property type="molecule type" value="Genomic_DNA"/>
</dbReference>
<dbReference type="InterPro" id="IPR027267">
    <property type="entry name" value="AH/BAR_dom_sf"/>
</dbReference>
<feature type="compositionally biased region" description="Basic residues" evidence="2">
    <location>
        <begin position="313"/>
        <end position="326"/>
    </location>
</feature>
<dbReference type="Gene3D" id="1.20.1270.60">
    <property type="entry name" value="Arfaptin homology (AH) domain/BAR domain"/>
    <property type="match status" value="1"/>
</dbReference>
<dbReference type="SUPFAM" id="SSF103657">
    <property type="entry name" value="BAR/IMD domain-like"/>
    <property type="match status" value="1"/>
</dbReference>
<protein>
    <submittedName>
        <fullName evidence="3">Uncharacterized protein</fullName>
    </submittedName>
</protein>
<sequence>MDPLLINPEFALQKLTGSITVGETVSEIFQQRAKCQYEYARKIKSINEAVSKKVKGVKMDTNLATLITRICDENTEESKMFTRSADAITADDGPLSNVLELFDKEKDQQLRAKLSHGKKLCRSQQSRQTQIDALLQKQKKYDSRLSTVNKALTEDRNKYKKTSLGDYEELKDTLNEKLIKCNAELKAKKQDELHCRPSFIKKMQDLGQMYVERDSTRIVQISEEAKKYMNCLDVDRYTIEMLRENVLEMSEVIDKTKMEDRLTTVLYKQWTFPNDPPEMVTITADENLSIETHEPVPEGISLSVPVSHEAPLTRKRGSSKSPRRAGARSVSPVPDSPRTTEVEVLLENIKSSPPAPRKERYFRKPSNLTVRADHMQNDQSQIEEINEVCENDGHMRLKRKLTEEQVNFDVFSGDSGSDQDKNHNVKGNNDATIDSDLSEKEEAIMPKLNSFAWAAAPSMENNSLNPKANETENVPEVSSAVKIGNLFMASKFKQEPAQSPVRFVGYDDEAKHSKTTTVDKRLAQAVKELNETDSDSGSDRNCVKEKNASFLNSQYVGDMSNIKVVGIDYFLAEKPNEMNITPGLKLIQTCRENSYGRAYGHTYGKRFSSNKEGFYPSNCVEVYKMKKHYE</sequence>
<organism evidence="3 4">
    <name type="scientific">Owenia fusiformis</name>
    <name type="common">Polychaete worm</name>
    <dbReference type="NCBI Taxonomy" id="6347"/>
    <lineage>
        <taxon>Eukaryota</taxon>
        <taxon>Metazoa</taxon>
        <taxon>Spiralia</taxon>
        <taxon>Lophotrochozoa</taxon>
        <taxon>Annelida</taxon>
        <taxon>Polychaeta</taxon>
        <taxon>Sedentaria</taxon>
        <taxon>Canalipalpata</taxon>
        <taxon>Sabellida</taxon>
        <taxon>Oweniida</taxon>
        <taxon>Oweniidae</taxon>
        <taxon>Owenia</taxon>
    </lineage>
</organism>
<keyword evidence="1" id="KW-0175">Coiled coil</keyword>
<dbReference type="Proteomes" id="UP000749559">
    <property type="component" value="Unassembled WGS sequence"/>
</dbReference>
<dbReference type="AlphaFoldDB" id="A0A8S4PZC2"/>
<keyword evidence="4" id="KW-1185">Reference proteome</keyword>
<name>A0A8S4PZC2_OWEFU</name>
<feature type="region of interest" description="Disordered" evidence="2">
    <location>
        <begin position="299"/>
        <end position="339"/>
    </location>
</feature>
<evidence type="ECO:0000313" key="4">
    <source>
        <dbReference type="Proteomes" id="UP000749559"/>
    </source>
</evidence>
<evidence type="ECO:0000313" key="3">
    <source>
        <dbReference type="EMBL" id="CAH1798124.1"/>
    </source>
</evidence>
<proteinExistence type="predicted"/>
<evidence type="ECO:0000256" key="1">
    <source>
        <dbReference type="SAM" id="Coils"/>
    </source>
</evidence>
<feature type="region of interest" description="Disordered" evidence="2">
    <location>
        <begin position="410"/>
        <end position="434"/>
    </location>
</feature>
<reference evidence="3" key="1">
    <citation type="submission" date="2022-03" db="EMBL/GenBank/DDBJ databases">
        <authorList>
            <person name="Martin C."/>
        </authorList>
    </citation>
    <scope>NUCLEOTIDE SEQUENCE</scope>
</reference>
<comment type="caution">
    <text evidence="3">The sequence shown here is derived from an EMBL/GenBank/DDBJ whole genome shotgun (WGS) entry which is preliminary data.</text>
</comment>